<gene>
    <name evidence="1" type="ORF">IT779_34645</name>
</gene>
<reference evidence="1" key="1">
    <citation type="submission" date="2020-11" db="EMBL/GenBank/DDBJ databases">
        <title>Nocardia NEAU-351.nov., a novel actinomycete isolated from the cow dung.</title>
        <authorList>
            <person name="Zhang X."/>
        </authorList>
    </citation>
    <scope>NUCLEOTIDE SEQUENCE</scope>
    <source>
        <strain evidence="1">NEAU-351</strain>
    </source>
</reference>
<evidence type="ECO:0000313" key="2">
    <source>
        <dbReference type="Proteomes" id="UP000655751"/>
    </source>
</evidence>
<organism evidence="1 2">
    <name type="scientific">Nocardia bovistercoris</name>
    <dbReference type="NCBI Taxonomy" id="2785916"/>
    <lineage>
        <taxon>Bacteria</taxon>
        <taxon>Bacillati</taxon>
        <taxon>Actinomycetota</taxon>
        <taxon>Actinomycetes</taxon>
        <taxon>Mycobacteriales</taxon>
        <taxon>Nocardiaceae</taxon>
        <taxon>Nocardia</taxon>
    </lineage>
</organism>
<dbReference type="RefSeq" id="WP_196153702.1">
    <property type="nucleotide sequence ID" value="NZ_JADMLG010000024.1"/>
</dbReference>
<evidence type="ECO:0000313" key="1">
    <source>
        <dbReference type="EMBL" id="MBH0781422.1"/>
    </source>
</evidence>
<protein>
    <submittedName>
        <fullName evidence="1">DUF4279 domain-containing protein</fullName>
    </submittedName>
</protein>
<keyword evidence="2" id="KW-1185">Reference proteome</keyword>
<dbReference type="Proteomes" id="UP000655751">
    <property type="component" value="Unassembled WGS sequence"/>
</dbReference>
<proteinExistence type="predicted"/>
<name>A0A931IGQ2_9NOCA</name>
<dbReference type="AlphaFoldDB" id="A0A931IGQ2"/>
<dbReference type="Pfam" id="PF14106">
    <property type="entry name" value="DUF4279"/>
    <property type="match status" value="1"/>
</dbReference>
<comment type="caution">
    <text evidence="1">The sequence shown here is derived from an EMBL/GenBank/DDBJ whole genome shotgun (WGS) entry which is preliminary data.</text>
</comment>
<accession>A0A931IGQ2</accession>
<dbReference type="EMBL" id="JADMLG010000024">
    <property type="protein sequence ID" value="MBH0781422.1"/>
    <property type="molecule type" value="Genomic_DNA"/>
</dbReference>
<sequence length="132" mass="13561">MTVEELVEVAVSLRLTGSFDPDEVTAALGIVPSDQWRVGQQGQAPKLRRNSDGWVLGLGAVAGQVGEQIDRAVGQLAQIGEPLGRVLSTRGIAGCLTVAVDAGDDGWPVVLISAAALAFLASSGLSLDVDII</sequence>
<dbReference type="InterPro" id="IPR025459">
    <property type="entry name" value="DUF4279"/>
</dbReference>